<evidence type="ECO:0000313" key="6">
    <source>
        <dbReference type="EMBL" id="KAL3854791.1"/>
    </source>
</evidence>
<dbReference type="Pfam" id="PF13445">
    <property type="entry name" value="zf-RING_UBOX"/>
    <property type="match status" value="1"/>
</dbReference>
<gene>
    <name evidence="6" type="ORF">ACJMK2_014040</name>
</gene>
<dbReference type="InterPro" id="IPR001841">
    <property type="entry name" value="Znf_RING"/>
</dbReference>
<name>A0ABD3V1E7_SINWO</name>
<dbReference type="Gene3D" id="3.30.40.10">
    <property type="entry name" value="Zinc/RING finger domain, C3HC4 (zinc finger)"/>
    <property type="match status" value="1"/>
</dbReference>
<dbReference type="SUPFAM" id="SSF57850">
    <property type="entry name" value="RING/U-box"/>
    <property type="match status" value="1"/>
</dbReference>
<evidence type="ECO:0000313" key="7">
    <source>
        <dbReference type="Proteomes" id="UP001634394"/>
    </source>
</evidence>
<dbReference type="GO" id="GO:0008270">
    <property type="term" value="F:zinc ion binding"/>
    <property type="evidence" value="ECO:0007669"/>
    <property type="project" value="UniProtKB-KW"/>
</dbReference>
<proteinExistence type="predicted"/>
<feature type="domain" description="RING-type" evidence="5">
    <location>
        <begin position="17"/>
        <end position="64"/>
    </location>
</feature>
<evidence type="ECO:0000256" key="1">
    <source>
        <dbReference type="ARBA" id="ARBA00022723"/>
    </source>
</evidence>
<dbReference type="PANTHER" id="PTHR25462">
    <property type="entry name" value="BONUS, ISOFORM C-RELATED"/>
    <property type="match status" value="1"/>
</dbReference>
<dbReference type="PROSITE" id="PS00518">
    <property type="entry name" value="ZF_RING_1"/>
    <property type="match status" value="1"/>
</dbReference>
<accession>A0ABD3V1E7</accession>
<keyword evidence="2 4" id="KW-0863">Zinc-finger</keyword>
<keyword evidence="1" id="KW-0479">Metal-binding</keyword>
<dbReference type="InterPro" id="IPR027370">
    <property type="entry name" value="Znf-RING_euk"/>
</dbReference>
<evidence type="ECO:0000256" key="2">
    <source>
        <dbReference type="ARBA" id="ARBA00022771"/>
    </source>
</evidence>
<evidence type="ECO:0000256" key="3">
    <source>
        <dbReference type="ARBA" id="ARBA00022833"/>
    </source>
</evidence>
<dbReference type="InterPro" id="IPR017907">
    <property type="entry name" value="Znf_RING_CS"/>
</dbReference>
<dbReference type="PANTHER" id="PTHR25462:SF296">
    <property type="entry name" value="MEIOTIC P26, ISOFORM F"/>
    <property type="match status" value="1"/>
</dbReference>
<keyword evidence="7" id="KW-1185">Reference proteome</keyword>
<dbReference type="Proteomes" id="UP001634394">
    <property type="component" value="Unassembled WGS sequence"/>
</dbReference>
<dbReference type="PROSITE" id="PS50089">
    <property type="entry name" value="ZF_RING_2"/>
    <property type="match status" value="1"/>
</dbReference>
<dbReference type="InterPro" id="IPR013083">
    <property type="entry name" value="Znf_RING/FYVE/PHD"/>
</dbReference>
<organism evidence="6 7">
    <name type="scientific">Sinanodonta woodiana</name>
    <name type="common">Chinese pond mussel</name>
    <name type="synonym">Anodonta woodiana</name>
    <dbReference type="NCBI Taxonomy" id="1069815"/>
    <lineage>
        <taxon>Eukaryota</taxon>
        <taxon>Metazoa</taxon>
        <taxon>Spiralia</taxon>
        <taxon>Lophotrochozoa</taxon>
        <taxon>Mollusca</taxon>
        <taxon>Bivalvia</taxon>
        <taxon>Autobranchia</taxon>
        <taxon>Heteroconchia</taxon>
        <taxon>Palaeoheterodonta</taxon>
        <taxon>Unionida</taxon>
        <taxon>Unionoidea</taxon>
        <taxon>Unionidae</taxon>
        <taxon>Unioninae</taxon>
        <taxon>Sinanodonta</taxon>
    </lineage>
</organism>
<dbReference type="InterPro" id="IPR047153">
    <property type="entry name" value="TRIM45/56/19-like"/>
</dbReference>
<keyword evidence="3" id="KW-0862">Zinc</keyword>
<dbReference type="SMART" id="SM00184">
    <property type="entry name" value="RING"/>
    <property type="match status" value="1"/>
</dbReference>
<dbReference type="CDD" id="cd19757">
    <property type="entry name" value="Bbox1"/>
    <property type="match status" value="1"/>
</dbReference>
<dbReference type="EMBL" id="JBJQND010000014">
    <property type="protein sequence ID" value="KAL3854791.1"/>
    <property type="molecule type" value="Genomic_DNA"/>
</dbReference>
<comment type="caution">
    <text evidence="6">The sequence shown here is derived from an EMBL/GenBank/DDBJ whole genome shotgun (WGS) entry which is preliminary data.</text>
</comment>
<reference evidence="6 7" key="1">
    <citation type="submission" date="2024-11" db="EMBL/GenBank/DDBJ databases">
        <title>Chromosome-level genome assembly of the freshwater bivalve Anodonta woodiana.</title>
        <authorList>
            <person name="Chen X."/>
        </authorList>
    </citation>
    <scope>NUCLEOTIDE SEQUENCE [LARGE SCALE GENOMIC DNA]</scope>
    <source>
        <strain evidence="6">MN2024</strain>
        <tissue evidence="6">Gills</tissue>
    </source>
</reference>
<evidence type="ECO:0000259" key="5">
    <source>
        <dbReference type="PROSITE" id="PS50089"/>
    </source>
</evidence>
<dbReference type="AlphaFoldDB" id="A0ABD3V1E7"/>
<evidence type="ECO:0000256" key="4">
    <source>
        <dbReference type="PROSITE-ProRule" id="PRU00175"/>
    </source>
</evidence>
<dbReference type="SUPFAM" id="SSF57845">
    <property type="entry name" value="B-box zinc-binding domain"/>
    <property type="match status" value="1"/>
</dbReference>
<feature type="non-terminal residue" evidence="6">
    <location>
        <position position="470"/>
    </location>
</feature>
<protein>
    <recommendedName>
        <fullName evidence="5">RING-type domain-containing protein</fullName>
    </recommendedName>
</protein>
<dbReference type="Gene3D" id="3.30.160.60">
    <property type="entry name" value="Classic Zinc Finger"/>
    <property type="match status" value="1"/>
</dbReference>
<sequence>MASAIKSVFSGTQSLRCPICLDVFTSPKNLPCLHTYCQHCLHKNIVNNVQKGQKGSSFNCPECRKETFPSLPGIPVDKWAEHYPYNTVLLSVLPPDKRKVDKSSTCYCTVCKEVLCPTCENVHKKNIATRNHTFVQIQDLFANPEIAVNLSVSVTCPEHVGKEFEFYCKLHSSMCCSECFYKSHRACRESHLDKFKNENQGSFEKIESEVKNMPYEIEELRNKINTLLDNVKAKITMEKNALLKEDSAITNSIRLLETVLSHGYPLQALITLHKIKKHLVHYESNVREKYCEARDVDAKLCLDDSLSAFVKNSKNRMAEIKRAEKRHSLRPSFATEVRKDTFPSIEKTVEVQKKRHKKLVSPMSLKDCKPRQIGQISAGYFDGTTPGYSSIKCLPDDEIIIADYDNSKCRLMTHLISTFAIKPRKIIKTSMGCDAIAALSSDKLVVIGKRNGILYCFIISTDGSEESSFK</sequence>